<accession>A0A8X6TDH6</accession>
<evidence type="ECO:0000313" key="2">
    <source>
        <dbReference type="Proteomes" id="UP000887013"/>
    </source>
</evidence>
<name>A0A8X6TDH6_NEPPI</name>
<dbReference type="AlphaFoldDB" id="A0A8X6TDH6"/>
<comment type="caution">
    <text evidence="1">The sequence shown here is derived from an EMBL/GenBank/DDBJ whole genome shotgun (WGS) entry which is preliminary data.</text>
</comment>
<organism evidence="1 2">
    <name type="scientific">Nephila pilipes</name>
    <name type="common">Giant wood spider</name>
    <name type="synonym">Nephila maculata</name>
    <dbReference type="NCBI Taxonomy" id="299642"/>
    <lineage>
        <taxon>Eukaryota</taxon>
        <taxon>Metazoa</taxon>
        <taxon>Ecdysozoa</taxon>
        <taxon>Arthropoda</taxon>
        <taxon>Chelicerata</taxon>
        <taxon>Arachnida</taxon>
        <taxon>Araneae</taxon>
        <taxon>Araneomorphae</taxon>
        <taxon>Entelegynae</taxon>
        <taxon>Araneoidea</taxon>
        <taxon>Nephilidae</taxon>
        <taxon>Nephila</taxon>
    </lineage>
</organism>
<reference evidence="1" key="1">
    <citation type="submission" date="2020-08" db="EMBL/GenBank/DDBJ databases">
        <title>Multicomponent nature underlies the extraordinary mechanical properties of spider dragline silk.</title>
        <authorList>
            <person name="Kono N."/>
            <person name="Nakamura H."/>
            <person name="Mori M."/>
            <person name="Yoshida Y."/>
            <person name="Ohtoshi R."/>
            <person name="Malay A.D."/>
            <person name="Moran D.A.P."/>
            <person name="Tomita M."/>
            <person name="Numata K."/>
            <person name="Arakawa K."/>
        </authorList>
    </citation>
    <scope>NUCLEOTIDE SEQUENCE</scope>
</reference>
<protein>
    <submittedName>
        <fullName evidence="1">Uncharacterized protein</fullName>
    </submittedName>
</protein>
<sequence length="107" mass="11947">MPAGRLPWNYNGTLGFLGIDEIVSMGPRRTFSGRLSGFCWSRLFGPHPKGHPRQSLCGLQGLLLSDIFQHRRIRLSISGFVLSLWTLCSQRHEEDFLENVFGGGNGS</sequence>
<proteinExistence type="predicted"/>
<keyword evidence="2" id="KW-1185">Reference proteome</keyword>
<dbReference type="Proteomes" id="UP000887013">
    <property type="component" value="Unassembled WGS sequence"/>
</dbReference>
<gene>
    <name evidence="1" type="ORF">NPIL_491221</name>
</gene>
<dbReference type="EMBL" id="BMAW01054962">
    <property type="protein sequence ID" value="GFS98697.1"/>
    <property type="molecule type" value="Genomic_DNA"/>
</dbReference>
<evidence type="ECO:0000313" key="1">
    <source>
        <dbReference type="EMBL" id="GFS98697.1"/>
    </source>
</evidence>